<feature type="chain" id="PRO_5008898939" description="Cadherin domain-containing protein" evidence="17">
    <location>
        <begin position="29"/>
        <end position="1924"/>
    </location>
</feature>
<evidence type="ECO:0000256" key="14">
    <source>
        <dbReference type="PROSITE-ProRule" id="PRU00043"/>
    </source>
</evidence>
<dbReference type="InterPro" id="IPR015919">
    <property type="entry name" value="Cadherin-like_sf"/>
</dbReference>
<feature type="domain" description="Cadherin" evidence="18">
    <location>
        <begin position="722"/>
        <end position="854"/>
    </location>
</feature>
<feature type="domain" description="Cadherin" evidence="18">
    <location>
        <begin position="1203"/>
        <end position="1302"/>
    </location>
</feature>
<comment type="function">
    <text evidence="13">Cadherins are calcium-dependent cell adhesion proteins. They preferentially interact with themselves in a homophilic manner in connecting cells.</text>
</comment>
<evidence type="ECO:0000256" key="1">
    <source>
        <dbReference type="ARBA" id="ARBA00004251"/>
    </source>
</evidence>
<feature type="compositionally biased region" description="Polar residues" evidence="15">
    <location>
        <begin position="1874"/>
        <end position="1891"/>
    </location>
</feature>
<evidence type="ECO:0000256" key="6">
    <source>
        <dbReference type="ARBA" id="ARBA00022737"/>
    </source>
</evidence>
<dbReference type="GO" id="GO:0005886">
    <property type="term" value="C:plasma membrane"/>
    <property type="evidence" value="ECO:0007669"/>
    <property type="project" value="UniProtKB-SubCell"/>
</dbReference>
<evidence type="ECO:0000256" key="16">
    <source>
        <dbReference type="SAM" id="Phobius"/>
    </source>
</evidence>
<reference evidence="19 20" key="1">
    <citation type="journal article" date="2016" name="Nat. Commun.">
        <title>Extremotolerant tardigrade genome and improved radiotolerance of human cultured cells by tardigrade-unique protein.</title>
        <authorList>
            <person name="Hashimoto T."/>
            <person name="Horikawa D.D."/>
            <person name="Saito Y."/>
            <person name="Kuwahara H."/>
            <person name="Kozuka-Hata H."/>
            <person name="Shin-I T."/>
            <person name="Minakuchi Y."/>
            <person name="Ohishi K."/>
            <person name="Motoyama A."/>
            <person name="Aizu T."/>
            <person name="Enomoto A."/>
            <person name="Kondo K."/>
            <person name="Tanaka S."/>
            <person name="Hara Y."/>
            <person name="Koshikawa S."/>
            <person name="Sagara H."/>
            <person name="Miura T."/>
            <person name="Yokobori S."/>
            <person name="Miyagawa K."/>
            <person name="Suzuki Y."/>
            <person name="Kubo T."/>
            <person name="Oyama M."/>
            <person name="Kohara Y."/>
            <person name="Fujiyama A."/>
            <person name="Arakawa K."/>
            <person name="Katayama T."/>
            <person name="Toyoda A."/>
            <person name="Kunieda T."/>
        </authorList>
    </citation>
    <scope>NUCLEOTIDE SEQUENCE [LARGE SCALE GENOMIC DNA]</scope>
    <source>
        <strain evidence="19 20">YOKOZUNA-1</strain>
    </source>
</reference>
<dbReference type="GO" id="GO:0048513">
    <property type="term" value="P:animal organ development"/>
    <property type="evidence" value="ECO:0007669"/>
    <property type="project" value="UniProtKB-ARBA"/>
</dbReference>
<keyword evidence="11" id="KW-1015">Disulfide bond</keyword>
<sequence>MLRRGVPSFGIGKLLLVSFLHLLPVVYGQGPPAILVPASASNTIPRFDPNSNMDNFAISEDTPVGTIIYTLRGVDPDVNDVLTFGVSGEGADVVEVINNRQTPREAKVRLIKKLDRETQASHLIRLTLTDGIISRPIIQESTIYVKDENDEVPTFVDYNSTYYVREDAAPGTVIGFLSATDKDAGMYGMVRFDELDNRNTFRVETLNPNTGTGRIVLVGSLDYETKPMYQLRILAIDATPTLSRQNTATLAVVVQVLDVQDTPPHFVLYPSVTFVPENVPIGKEVFNVLAQDGDRGKPNQMAYSLEPPNTPFAIDQQTGVVYVSQALDREAPYLRSTGGAIVLTVVAAEVSGLPGSSASVQVTVIIEDSNDNPPRFYNGDEPLDHYFGSVTENSPVGALVTMGLGVVPRVYDPDQGINGSFALSILGAASNIFDITPVAVVNEAVFMIRVRNSSYLDYEVIKQYQFVIMAQETFTPEHFSGTATVTVNVTDINDNPPTFSPDVYEVHMKENPEPGTHVLRVQAYDSDSGDFGTVWYTGLQGKYAEYFKLDAFTGDITVLKDGEVFDRERMPEVYLTVEARDNLGNGNRATAQIRIILDDVNDNAPVFDMDLYEATLFENQLAFLRPVIVHATDRDDQRSSNSKVRYAIAPTPYADHFAVNPNGEVIVVKPLDYEAVAALYNESSAVIDLQVVAFDAGEPPLSSTTTLKIFLQDENDSGPEFLQATYAGIVSESATPGTVVVTVSAVDADRSNLYGRIVYRVERGAQDKFVIDANTGVITLASGANLDKDVQDSYDLTVRLARFTGPAALDTVDDAERYFFQVVALDGGFGSDQKTGTTTVSIAVTDVNNKPPTFPLMAVVEVPEDVAVGSVIWKVEAKDPDLSANLVYTLLNVTDALSELMVPVRKDDFNYTACFGLTSDGKLYVASPLDREVFETVKVVVQAQDLASETGPQTATTTISLRILDVNDNDPFFVYPPGSTGKFYESSVIENFLPTSPLFTIVASDKDKDRTMSYTLENLLPSVQDYLTINGETGEITLLKPLDREQYTWLNFSVRAYDSGKPRRSSVAPVYLFVIDVNDNNPNFTFAPSDVTIREDARIGQELTIVHATDPDSGEYGQIAYTLDPASAFGDFAIDKDTGRITVTGKLDRESRSSYSLVVNAIDAYENGFNRESRKTSRTIRVTIEDVNDNAPVINADDLTDCIRLIETDGAATQFYTIRASDADQPNSPNSEIEFRVVGGNGTDLFEVAPKFGIMSTRVALSRKYGNYSLVVEARDHGFPSLSTNHTFNICVADFNDNAPVFVQPFENTTITVWENATVGTQVVQIRATDDDVGDNARVKYSILVDQNFDYQTFKIDEDSGWVTLAKTLDRERQKQYVLLVDAHDMGVPQRNTMQRFVIRVKDINDNEPVFQAARQEFHVTENYPQGQVFGKIAEALDEDGDEENSQVCYFILSGNKDDAFSLDKVTRELRAQINLDRETTAVYNLTVKASSNCAFQPPGAQMPIPLTSKDHSVMQVVVTLDDVNDNPPRFTRHVFTAGVTVESKYGSRVTKLTAIDADVRENAVVTYAILGDIEISLNVPQTFKDPPFAVDKDSGEVFLNTKFTSDLKGYFNFSVVAKDKDGLQDTAQVFIYLLRADQRVQFTLFGKPEDIIGIENSLRDVLSNITGATVNIDDVVTHIDETGSPNERLSDVLMHFVDPSGMIMDTDLVINLIDQMYDRLESVFKDYNIIEVQRAVAREPSTNETTVLKGMIVGITLGLLLLLMVSIGLFCSQRRRYTRKLRAATALAYSSTDSTAGLHPTEVPGTNLHQYEGSNPVWLNSYVEKWSKETDEVSSGSKSSLDDNCVPPLNAYEEQVRKTTFFGDDNLIKPLRSSVSPNSVSTFQKPMNNNDRPKRGDQQYNNIYETIEDKEGKYIAKLESTEL</sequence>
<feature type="domain" description="Cadherin" evidence="18">
    <location>
        <begin position="1412"/>
        <end position="1531"/>
    </location>
</feature>
<dbReference type="OrthoDB" id="6510378at2759"/>
<proteinExistence type="predicted"/>
<evidence type="ECO:0000256" key="2">
    <source>
        <dbReference type="ARBA" id="ARBA00022475"/>
    </source>
</evidence>
<organism evidence="19 20">
    <name type="scientific">Ramazzottius varieornatus</name>
    <name type="common">Water bear</name>
    <name type="synonym">Tardigrade</name>
    <dbReference type="NCBI Taxonomy" id="947166"/>
    <lineage>
        <taxon>Eukaryota</taxon>
        <taxon>Metazoa</taxon>
        <taxon>Ecdysozoa</taxon>
        <taxon>Tardigrada</taxon>
        <taxon>Eutardigrada</taxon>
        <taxon>Parachela</taxon>
        <taxon>Hypsibioidea</taxon>
        <taxon>Ramazzottiidae</taxon>
        <taxon>Ramazzottius</taxon>
    </lineage>
</organism>
<feature type="domain" description="Cadherin" evidence="18">
    <location>
        <begin position="275"/>
        <end position="376"/>
    </location>
</feature>
<evidence type="ECO:0000256" key="10">
    <source>
        <dbReference type="ARBA" id="ARBA00023136"/>
    </source>
</evidence>
<dbReference type="GO" id="GO:0048589">
    <property type="term" value="P:developmental growth"/>
    <property type="evidence" value="ECO:0007669"/>
    <property type="project" value="UniProtKB-ARBA"/>
</dbReference>
<feature type="domain" description="Cadherin" evidence="18">
    <location>
        <begin position="1305"/>
        <end position="1411"/>
    </location>
</feature>
<evidence type="ECO:0000313" key="20">
    <source>
        <dbReference type="Proteomes" id="UP000186922"/>
    </source>
</evidence>
<evidence type="ECO:0000256" key="15">
    <source>
        <dbReference type="SAM" id="MobiDB-lite"/>
    </source>
</evidence>
<evidence type="ECO:0000256" key="8">
    <source>
        <dbReference type="ARBA" id="ARBA00022889"/>
    </source>
</evidence>
<dbReference type="FunFam" id="2.60.40.60:FF:000039">
    <property type="entry name" value="FAT atypical cadherin 3"/>
    <property type="match status" value="2"/>
</dbReference>
<keyword evidence="8" id="KW-0130">Cell adhesion</keyword>
<keyword evidence="7 14" id="KW-0106">Calcium</keyword>
<evidence type="ECO:0000256" key="7">
    <source>
        <dbReference type="ARBA" id="ARBA00022837"/>
    </source>
</evidence>
<evidence type="ECO:0000256" key="11">
    <source>
        <dbReference type="ARBA" id="ARBA00023157"/>
    </source>
</evidence>
<keyword evidence="4 16" id="KW-0812">Transmembrane</keyword>
<feature type="domain" description="Cadherin" evidence="18">
    <location>
        <begin position="980"/>
        <end position="1084"/>
    </location>
</feature>
<gene>
    <name evidence="19" type="primary">RvY_13685</name>
    <name evidence="19" type="synonym">RvY_13685.1</name>
    <name evidence="19" type="ORF">RvY_13685-1</name>
</gene>
<keyword evidence="3" id="KW-0245">EGF-like domain</keyword>
<feature type="domain" description="Cadherin" evidence="18">
    <location>
        <begin position="500"/>
        <end position="607"/>
    </location>
</feature>
<evidence type="ECO:0000256" key="17">
    <source>
        <dbReference type="SAM" id="SignalP"/>
    </source>
</evidence>
<keyword evidence="2" id="KW-1003">Cell membrane</keyword>
<dbReference type="FunFam" id="2.60.40.60:FF:000092">
    <property type="entry name" value="Protocadherin 8"/>
    <property type="match status" value="1"/>
</dbReference>
<dbReference type="GO" id="GO:0007163">
    <property type="term" value="P:establishment or maintenance of cell polarity"/>
    <property type="evidence" value="ECO:0007669"/>
    <property type="project" value="UniProtKB-ARBA"/>
</dbReference>
<feature type="domain" description="Cadherin" evidence="18">
    <location>
        <begin position="1085"/>
        <end position="1194"/>
    </location>
</feature>
<dbReference type="Proteomes" id="UP000186922">
    <property type="component" value="Unassembled WGS sequence"/>
</dbReference>
<keyword evidence="9 16" id="KW-1133">Transmembrane helix</keyword>
<dbReference type="GO" id="GO:0001736">
    <property type="term" value="P:establishment of planar polarity"/>
    <property type="evidence" value="ECO:0007669"/>
    <property type="project" value="UniProtKB-ARBA"/>
</dbReference>
<evidence type="ECO:0000256" key="13">
    <source>
        <dbReference type="ARBA" id="ARBA00059331"/>
    </source>
</evidence>
<dbReference type="PANTHER" id="PTHR24026">
    <property type="entry name" value="FAT ATYPICAL CADHERIN-RELATED"/>
    <property type="match status" value="1"/>
</dbReference>
<dbReference type="GO" id="GO:0007156">
    <property type="term" value="P:homophilic cell adhesion via plasma membrane adhesion molecules"/>
    <property type="evidence" value="ECO:0007669"/>
    <property type="project" value="InterPro"/>
</dbReference>
<feature type="signal peptide" evidence="17">
    <location>
        <begin position="1"/>
        <end position="28"/>
    </location>
</feature>
<accession>A0A1D1VX93</accession>
<keyword evidence="10 16" id="KW-0472">Membrane</keyword>
<feature type="domain" description="Cadherin" evidence="18">
    <location>
        <begin position="50"/>
        <end position="155"/>
    </location>
</feature>
<dbReference type="InterPro" id="IPR002126">
    <property type="entry name" value="Cadherin-like_dom"/>
</dbReference>
<comment type="subcellular location">
    <subcellularLocation>
        <location evidence="1">Cell membrane</location>
        <topology evidence="1">Single-pass type I membrane protein</topology>
    </subcellularLocation>
</comment>
<keyword evidence="6" id="KW-0677">Repeat</keyword>
<comment type="caution">
    <text evidence="19">The sequence shown here is derived from an EMBL/GenBank/DDBJ whole genome shotgun (WGS) entry which is preliminary data.</text>
</comment>
<feature type="region of interest" description="Disordered" evidence="15">
    <location>
        <begin position="1874"/>
        <end position="1899"/>
    </location>
</feature>
<keyword evidence="12" id="KW-0325">Glycoprotein</keyword>
<evidence type="ECO:0000313" key="19">
    <source>
        <dbReference type="EMBL" id="GAV03229.1"/>
    </source>
</evidence>
<feature type="domain" description="Cadherin" evidence="18">
    <location>
        <begin position="608"/>
        <end position="721"/>
    </location>
</feature>
<keyword evidence="20" id="KW-1185">Reference proteome</keyword>
<dbReference type="FunFam" id="2.60.40.60:FF:000020">
    <property type="entry name" value="Dachsous cadherin-related 1b"/>
    <property type="match status" value="1"/>
</dbReference>
<evidence type="ECO:0000256" key="3">
    <source>
        <dbReference type="ARBA" id="ARBA00022536"/>
    </source>
</evidence>
<dbReference type="GO" id="GO:0005509">
    <property type="term" value="F:calcium ion binding"/>
    <property type="evidence" value="ECO:0007669"/>
    <property type="project" value="UniProtKB-UniRule"/>
</dbReference>
<feature type="domain" description="Cadherin" evidence="18">
    <location>
        <begin position="1532"/>
        <end position="1651"/>
    </location>
</feature>
<dbReference type="PROSITE" id="PS50268">
    <property type="entry name" value="CADHERIN_2"/>
    <property type="match status" value="14"/>
</dbReference>
<keyword evidence="5 17" id="KW-0732">Signal</keyword>
<protein>
    <recommendedName>
        <fullName evidence="18">Cadherin domain-containing protein</fullName>
    </recommendedName>
</protein>
<evidence type="ECO:0000256" key="5">
    <source>
        <dbReference type="ARBA" id="ARBA00022729"/>
    </source>
</evidence>
<dbReference type="PANTHER" id="PTHR24026:SF133">
    <property type="entry name" value="CADHERIN-RELATED FAMILY MEMBER 2"/>
    <property type="match status" value="1"/>
</dbReference>
<feature type="transmembrane region" description="Helical" evidence="16">
    <location>
        <begin position="1752"/>
        <end position="1773"/>
    </location>
</feature>
<evidence type="ECO:0000256" key="4">
    <source>
        <dbReference type="ARBA" id="ARBA00022692"/>
    </source>
</evidence>
<feature type="domain" description="Cadherin" evidence="18">
    <location>
        <begin position="382"/>
        <end position="499"/>
    </location>
</feature>
<evidence type="ECO:0000256" key="9">
    <source>
        <dbReference type="ARBA" id="ARBA00022989"/>
    </source>
</evidence>
<dbReference type="Gene3D" id="2.60.40.60">
    <property type="entry name" value="Cadherins"/>
    <property type="match status" value="14"/>
</dbReference>
<evidence type="ECO:0000256" key="12">
    <source>
        <dbReference type="ARBA" id="ARBA00023180"/>
    </source>
</evidence>
<dbReference type="SMART" id="SM00112">
    <property type="entry name" value="CA"/>
    <property type="match status" value="14"/>
</dbReference>
<evidence type="ECO:0000259" key="18">
    <source>
        <dbReference type="PROSITE" id="PS50268"/>
    </source>
</evidence>
<dbReference type="PRINTS" id="PR00205">
    <property type="entry name" value="CADHERIN"/>
</dbReference>
<dbReference type="STRING" id="947166.A0A1D1VX93"/>
<dbReference type="Pfam" id="PF00028">
    <property type="entry name" value="Cadherin"/>
    <property type="match status" value="13"/>
</dbReference>
<name>A0A1D1VX93_RAMVA</name>
<dbReference type="InterPro" id="IPR020894">
    <property type="entry name" value="Cadherin_CS"/>
</dbReference>
<feature type="domain" description="Cadherin" evidence="18">
    <location>
        <begin position="854"/>
        <end position="973"/>
    </location>
</feature>
<dbReference type="CDD" id="cd11304">
    <property type="entry name" value="Cadherin_repeat"/>
    <property type="match status" value="14"/>
</dbReference>
<dbReference type="EMBL" id="BDGG01000009">
    <property type="protein sequence ID" value="GAV03229.1"/>
    <property type="molecule type" value="Genomic_DNA"/>
</dbReference>
<dbReference type="SUPFAM" id="SSF49313">
    <property type="entry name" value="Cadherin-like"/>
    <property type="match status" value="14"/>
</dbReference>
<dbReference type="FunFam" id="2.60.40.60:FF:000098">
    <property type="entry name" value="cadherin-23 isoform X1"/>
    <property type="match status" value="1"/>
</dbReference>
<feature type="domain" description="Cadherin" evidence="18">
    <location>
        <begin position="164"/>
        <end position="266"/>
    </location>
</feature>
<dbReference type="PROSITE" id="PS00232">
    <property type="entry name" value="CADHERIN_1"/>
    <property type="match status" value="5"/>
</dbReference>